<feature type="domain" description="Retrotransposon Copia-like N-terminal" evidence="2">
    <location>
        <begin position="10"/>
        <end position="57"/>
    </location>
</feature>
<dbReference type="PANTHER" id="PTHR37610">
    <property type="entry name" value="CCHC-TYPE DOMAIN-CONTAINING PROTEIN"/>
    <property type="match status" value="1"/>
</dbReference>
<dbReference type="OrthoDB" id="5544992at2759"/>
<feature type="region of interest" description="Disordered" evidence="1">
    <location>
        <begin position="371"/>
        <end position="401"/>
    </location>
</feature>
<gene>
    <name evidence="3" type="ORF">CTI12_AA226250</name>
</gene>
<reference evidence="3 4" key="1">
    <citation type="journal article" date="2018" name="Mol. Plant">
        <title>The genome of Artemisia annua provides insight into the evolution of Asteraceae family and artemisinin biosynthesis.</title>
        <authorList>
            <person name="Shen Q."/>
            <person name="Zhang L."/>
            <person name="Liao Z."/>
            <person name="Wang S."/>
            <person name="Yan T."/>
            <person name="Shi P."/>
            <person name="Liu M."/>
            <person name="Fu X."/>
            <person name="Pan Q."/>
            <person name="Wang Y."/>
            <person name="Lv Z."/>
            <person name="Lu X."/>
            <person name="Zhang F."/>
            <person name="Jiang W."/>
            <person name="Ma Y."/>
            <person name="Chen M."/>
            <person name="Hao X."/>
            <person name="Li L."/>
            <person name="Tang Y."/>
            <person name="Lv G."/>
            <person name="Zhou Y."/>
            <person name="Sun X."/>
            <person name="Brodelius P.E."/>
            <person name="Rose J.K.C."/>
            <person name="Tang K."/>
        </authorList>
    </citation>
    <scope>NUCLEOTIDE SEQUENCE [LARGE SCALE GENOMIC DNA]</scope>
    <source>
        <strain evidence="4">cv. Huhao1</strain>
        <tissue evidence="3">Leaf</tissue>
    </source>
</reference>
<evidence type="ECO:0000313" key="3">
    <source>
        <dbReference type="EMBL" id="PWA75703.1"/>
    </source>
</evidence>
<dbReference type="PANTHER" id="PTHR37610:SF6">
    <property type="entry name" value="GAG-POLYPEPTIDE OF LTR COPIA-TYPE-RELATED"/>
    <property type="match status" value="1"/>
</dbReference>
<evidence type="ECO:0000313" key="4">
    <source>
        <dbReference type="Proteomes" id="UP000245207"/>
    </source>
</evidence>
<protein>
    <recommendedName>
        <fullName evidence="2">Retrotransposon Copia-like N-terminal domain-containing protein</fullName>
    </recommendedName>
</protein>
<dbReference type="AlphaFoldDB" id="A0A2U1NQC2"/>
<proteinExistence type="predicted"/>
<dbReference type="InterPro" id="IPR029472">
    <property type="entry name" value="Copia-like_N"/>
</dbReference>
<keyword evidence="4" id="KW-1185">Reference proteome</keyword>
<sequence length="533" mass="59504">MDPSNPLYIHPSDGPGSLPIQEKLIGAQNYRSWRRAVEIGLSTKRKLGFVRGTVLRPSVIPVPPTTAAQNAANIELWETCNNLVISWIMSSVSESIAKSIMFIDSACEIWIQLETRFSLSNGSRKYKLSKECFEIQQHGDSVSEYYTKLKCVWEELDSMTVLPRLMTVTPEMSGFLIAVEKQKEEQRLFQFLNGLDECYSAQRSQLLLINPLPSVENACAVIQQEESQKDVFNHGHVPLVETTALYGKQENKGKCGICGFKWHPPERCWEKVGYPVWHHKYKQPENKSAQFKPKSGVNPGNFKRTAASVTSGATSFTFTPEQFESLMRSVLNDVKNSGTSGNDCTNDELEFVAVYDDPIVFPSTSVESSIPVESPTESVNVSEPTTSVPLRKSSRHTKPPGWTKDFVVPTIKPMANQVTAPVLPSNFQYEPLAVLKAAVEDDLGEIARLSQMSHVATLRAAEKSRKIAKFGDLMDEGQTFSDFDVPAMDGLECLIEAQATNGEILQAVVRLLDVLRQARGQKRRHVMVMETHD</sequence>
<dbReference type="EMBL" id="PKPP01002367">
    <property type="protein sequence ID" value="PWA75703.1"/>
    <property type="molecule type" value="Genomic_DNA"/>
</dbReference>
<accession>A0A2U1NQC2</accession>
<dbReference type="Pfam" id="PF14244">
    <property type="entry name" value="Retrotran_gag_3"/>
    <property type="match status" value="1"/>
</dbReference>
<feature type="compositionally biased region" description="Polar residues" evidence="1">
    <location>
        <begin position="375"/>
        <end position="388"/>
    </location>
</feature>
<comment type="caution">
    <text evidence="3">The sequence shown here is derived from an EMBL/GenBank/DDBJ whole genome shotgun (WGS) entry which is preliminary data.</text>
</comment>
<evidence type="ECO:0000259" key="2">
    <source>
        <dbReference type="Pfam" id="PF14244"/>
    </source>
</evidence>
<dbReference type="Proteomes" id="UP000245207">
    <property type="component" value="Unassembled WGS sequence"/>
</dbReference>
<name>A0A2U1NQC2_ARTAN</name>
<organism evidence="3 4">
    <name type="scientific">Artemisia annua</name>
    <name type="common">Sweet wormwood</name>
    <dbReference type="NCBI Taxonomy" id="35608"/>
    <lineage>
        <taxon>Eukaryota</taxon>
        <taxon>Viridiplantae</taxon>
        <taxon>Streptophyta</taxon>
        <taxon>Embryophyta</taxon>
        <taxon>Tracheophyta</taxon>
        <taxon>Spermatophyta</taxon>
        <taxon>Magnoliopsida</taxon>
        <taxon>eudicotyledons</taxon>
        <taxon>Gunneridae</taxon>
        <taxon>Pentapetalae</taxon>
        <taxon>asterids</taxon>
        <taxon>campanulids</taxon>
        <taxon>Asterales</taxon>
        <taxon>Asteraceae</taxon>
        <taxon>Asteroideae</taxon>
        <taxon>Anthemideae</taxon>
        <taxon>Artemisiinae</taxon>
        <taxon>Artemisia</taxon>
    </lineage>
</organism>
<dbReference type="Pfam" id="PF14223">
    <property type="entry name" value="Retrotran_gag_2"/>
    <property type="match status" value="1"/>
</dbReference>
<evidence type="ECO:0000256" key="1">
    <source>
        <dbReference type="SAM" id="MobiDB-lite"/>
    </source>
</evidence>